<evidence type="ECO:0000259" key="11">
    <source>
        <dbReference type="Pfam" id="PF04083"/>
    </source>
</evidence>
<keyword evidence="6" id="KW-0325">Glycoprotein</keyword>
<dbReference type="InterPro" id="IPR000073">
    <property type="entry name" value="AB_hydrolase_1"/>
</dbReference>
<feature type="active site" description="Nucleophile" evidence="8">
    <location>
        <position position="207"/>
    </location>
</feature>
<evidence type="ECO:0000256" key="1">
    <source>
        <dbReference type="ARBA" id="ARBA00010701"/>
    </source>
</evidence>
<feature type="active site" description="Charge relay system" evidence="8">
    <location>
        <position position="404"/>
    </location>
</feature>
<dbReference type="FunFam" id="3.40.50.1820:FF:000057">
    <property type="entry name" value="Lipase"/>
    <property type="match status" value="1"/>
</dbReference>
<dbReference type="GO" id="GO:0016788">
    <property type="term" value="F:hydrolase activity, acting on ester bonds"/>
    <property type="evidence" value="ECO:0007669"/>
    <property type="project" value="InterPro"/>
</dbReference>
<feature type="domain" description="Partial AB-hydrolase lipase" evidence="11">
    <location>
        <begin position="44"/>
        <end position="98"/>
    </location>
</feature>
<keyword evidence="5" id="KW-0443">Lipid metabolism</keyword>
<proteinExistence type="inferred from homology"/>
<evidence type="ECO:0000256" key="2">
    <source>
        <dbReference type="ARBA" id="ARBA00022729"/>
    </source>
</evidence>
<dbReference type="AlphaFoldDB" id="A0AA88VX44"/>
<reference evidence="12" key="1">
    <citation type="submission" date="2022-12" db="EMBL/GenBank/DDBJ databases">
        <title>Draft genome assemblies for two species of Escallonia (Escalloniales).</title>
        <authorList>
            <person name="Chanderbali A."/>
            <person name="Dervinis C."/>
            <person name="Anghel I."/>
            <person name="Soltis D."/>
            <person name="Soltis P."/>
            <person name="Zapata F."/>
        </authorList>
    </citation>
    <scope>NUCLEOTIDE SEQUENCE</scope>
    <source>
        <strain evidence="12">UCBG64.0493</strain>
        <tissue evidence="12">Leaf</tissue>
    </source>
</reference>
<dbReference type="GO" id="GO:0016042">
    <property type="term" value="P:lipid catabolic process"/>
    <property type="evidence" value="ECO:0007669"/>
    <property type="project" value="UniProtKB-KW"/>
</dbReference>
<sequence length="434" mass="49162">MDRPVATVVLLSIFLLFSPVKSTDELAGISTLRRSPSLAGGLCAHLIEPSGYPCSEHTTQTRDGYLLGLQRMSSATENHVKLRGQRGHPVLLVHGLFMVYFCLLSQRTAKAVLDNDLCMTCGISRRDAWFMNSINQSLGFVLANHGFDVWVGNVRGTRWSHGHVSLSEKDKEFWDWSWEELALYDLAEMIRYVNYVTNSKVFVVGHSQGTIMSLAAFTQPDIVKMVEAAALLCPISYLEHVTAPFVLRIVHMHLDEVIVALGIHQLNFKSDLGVRILDSICDGHVECNYLLTSITGKNCCFNNSRVDFYLEYEPHSSSSKNLNHLFQMIRKGTFAKYDYGRWKNFRRYGELRPPKFDLSHIPDSLPLWMGYGGSDSLADVMDVQRTLKELQPRPDLLYLENYGHIDFLLSVTANEDVYGNIIKFFRSWGKSSSS</sequence>
<keyword evidence="13" id="KW-1185">Reference proteome</keyword>
<keyword evidence="4 7" id="KW-0442">Lipid degradation</keyword>
<gene>
    <name evidence="12" type="ORF">RJ639_006982</name>
</gene>
<dbReference type="PANTHER" id="PTHR11005">
    <property type="entry name" value="LYSOSOMAL ACID LIPASE-RELATED"/>
    <property type="match status" value="1"/>
</dbReference>
<dbReference type="SUPFAM" id="SSF53474">
    <property type="entry name" value="alpha/beta-Hydrolases"/>
    <property type="match status" value="1"/>
</dbReference>
<name>A0AA88VX44_9ASTE</name>
<feature type="active site" description="Charge relay system" evidence="8">
    <location>
        <position position="375"/>
    </location>
</feature>
<protein>
    <recommendedName>
        <fullName evidence="7">Lipase</fullName>
    </recommendedName>
</protein>
<feature type="signal peptide" evidence="9">
    <location>
        <begin position="1"/>
        <end position="22"/>
    </location>
</feature>
<dbReference type="InterPro" id="IPR029058">
    <property type="entry name" value="AB_hydrolase_fold"/>
</dbReference>
<evidence type="ECO:0000256" key="9">
    <source>
        <dbReference type="SAM" id="SignalP"/>
    </source>
</evidence>
<evidence type="ECO:0000313" key="13">
    <source>
        <dbReference type="Proteomes" id="UP001188597"/>
    </source>
</evidence>
<feature type="domain" description="AB hydrolase-1" evidence="10">
    <location>
        <begin position="140"/>
        <end position="234"/>
    </location>
</feature>
<dbReference type="EMBL" id="JAVXUP010001027">
    <property type="protein sequence ID" value="KAK3017051.1"/>
    <property type="molecule type" value="Genomic_DNA"/>
</dbReference>
<evidence type="ECO:0000256" key="8">
    <source>
        <dbReference type="PIRSR" id="PIRSR000862-1"/>
    </source>
</evidence>
<evidence type="ECO:0000256" key="6">
    <source>
        <dbReference type="ARBA" id="ARBA00023180"/>
    </source>
</evidence>
<comment type="caution">
    <text evidence="12">The sequence shown here is derived from an EMBL/GenBank/DDBJ whole genome shotgun (WGS) entry which is preliminary data.</text>
</comment>
<dbReference type="InterPro" id="IPR025483">
    <property type="entry name" value="Lipase_euk"/>
</dbReference>
<evidence type="ECO:0000313" key="12">
    <source>
        <dbReference type="EMBL" id="KAK3017051.1"/>
    </source>
</evidence>
<organism evidence="12 13">
    <name type="scientific">Escallonia herrerae</name>
    <dbReference type="NCBI Taxonomy" id="1293975"/>
    <lineage>
        <taxon>Eukaryota</taxon>
        <taxon>Viridiplantae</taxon>
        <taxon>Streptophyta</taxon>
        <taxon>Embryophyta</taxon>
        <taxon>Tracheophyta</taxon>
        <taxon>Spermatophyta</taxon>
        <taxon>Magnoliopsida</taxon>
        <taxon>eudicotyledons</taxon>
        <taxon>Gunneridae</taxon>
        <taxon>Pentapetalae</taxon>
        <taxon>asterids</taxon>
        <taxon>campanulids</taxon>
        <taxon>Escalloniales</taxon>
        <taxon>Escalloniaceae</taxon>
        <taxon>Escallonia</taxon>
    </lineage>
</organism>
<dbReference type="Proteomes" id="UP001188597">
    <property type="component" value="Unassembled WGS sequence"/>
</dbReference>
<keyword evidence="2 9" id="KW-0732">Signal</keyword>
<evidence type="ECO:0000256" key="3">
    <source>
        <dbReference type="ARBA" id="ARBA00022801"/>
    </source>
</evidence>
<dbReference type="Gene3D" id="3.40.50.1820">
    <property type="entry name" value="alpha/beta hydrolase"/>
    <property type="match status" value="1"/>
</dbReference>
<evidence type="ECO:0000256" key="7">
    <source>
        <dbReference type="PIRNR" id="PIRNR000862"/>
    </source>
</evidence>
<evidence type="ECO:0000259" key="10">
    <source>
        <dbReference type="Pfam" id="PF00561"/>
    </source>
</evidence>
<dbReference type="Pfam" id="PF04083">
    <property type="entry name" value="Abhydro_lipase"/>
    <property type="match status" value="1"/>
</dbReference>
<dbReference type="InterPro" id="IPR006693">
    <property type="entry name" value="AB_hydrolase_lipase"/>
</dbReference>
<comment type="similarity">
    <text evidence="1 7">Belongs to the AB hydrolase superfamily. Lipase family.</text>
</comment>
<dbReference type="Pfam" id="PF00561">
    <property type="entry name" value="Abhydrolase_1"/>
    <property type="match status" value="1"/>
</dbReference>
<keyword evidence="3 7" id="KW-0378">Hydrolase</keyword>
<accession>A0AA88VX44</accession>
<evidence type="ECO:0000256" key="4">
    <source>
        <dbReference type="ARBA" id="ARBA00022963"/>
    </source>
</evidence>
<dbReference type="PIRSF" id="PIRSF000862">
    <property type="entry name" value="Steryl_ester_lip"/>
    <property type="match status" value="1"/>
</dbReference>
<feature type="chain" id="PRO_5041681912" description="Lipase" evidence="9">
    <location>
        <begin position="23"/>
        <end position="434"/>
    </location>
</feature>
<evidence type="ECO:0000256" key="5">
    <source>
        <dbReference type="ARBA" id="ARBA00023098"/>
    </source>
</evidence>